<keyword evidence="1 3" id="KW-0378">Hydrolase</keyword>
<dbReference type="Gene3D" id="3.40.50.850">
    <property type="entry name" value="Isochorismatase-like"/>
    <property type="match status" value="1"/>
</dbReference>
<dbReference type="InterPro" id="IPR050272">
    <property type="entry name" value="Isochorismatase-like_hydrls"/>
</dbReference>
<dbReference type="Pfam" id="PF00857">
    <property type="entry name" value="Isochorismatase"/>
    <property type="match status" value="1"/>
</dbReference>
<evidence type="ECO:0000259" key="2">
    <source>
        <dbReference type="Pfam" id="PF00857"/>
    </source>
</evidence>
<dbReference type="EMBL" id="JAEKLZ010000106">
    <property type="protein sequence ID" value="MBW8724444.1"/>
    <property type="molecule type" value="Genomic_DNA"/>
</dbReference>
<dbReference type="AlphaFoldDB" id="A0A952FLE9"/>
<dbReference type="Proteomes" id="UP000700706">
    <property type="component" value="Unassembled WGS sequence"/>
</dbReference>
<dbReference type="GO" id="GO:0016787">
    <property type="term" value="F:hydrolase activity"/>
    <property type="evidence" value="ECO:0007669"/>
    <property type="project" value="UniProtKB-KW"/>
</dbReference>
<reference evidence="3" key="1">
    <citation type="submission" date="2020-06" db="EMBL/GenBank/DDBJ databases">
        <title>Stable isotope informed genome-resolved metagenomics uncovers potential trophic interactions in rhizosphere soil.</title>
        <authorList>
            <person name="Starr E.P."/>
            <person name="Shi S."/>
            <person name="Blazewicz S.J."/>
            <person name="Koch B.J."/>
            <person name="Probst A.J."/>
            <person name="Hungate B.A."/>
            <person name="Pett-Ridge J."/>
            <person name="Firestone M.K."/>
            <person name="Banfield J.F."/>
        </authorList>
    </citation>
    <scope>NUCLEOTIDE SEQUENCE</scope>
    <source>
        <strain evidence="3">YM_69_17</strain>
    </source>
</reference>
<dbReference type="CDD" id="cd00431">
    <property type="entry name" value="cysteine_hydrolases"/>
    <property type="match status" value="1"/>
</dbReference>
<organism evidence="3 4">
    <name type="scientific">Inquilinus limosus</name>
    <dbReference type="NCBI Taxonomy" id="171674"/>
    <lineage>
        <taxon>Bacteria</taxon>
        <taxon>Pseudomonadati</taxon>
        <taxon>Pseudomonadota</taxon>
        <taxon>Alphaproteobacteria</taxon>
        <taxon>Rhodospirillales</taxon>
        <taxon>Rhodospirillaceae</taxon>
        <taxon>Inquilinus</taxon>
    </lineage>
</organism>
<evidence type="ECO:0000313" key="3">
    <source>
        <dbReference type="EMBL" id="MBW8724444.1"/>
    </source>
</evidence>
<dbReference type="SUPFAM" id="SSF52499">
    <property type="entry name" value="Isochorismatase-like hydrolases"/>
    <property type="match status" value="1"/>
</dbReference>
<dbReference type="PANTHER" id="PTHR43540">
    <property type="entry name" value="PEROXYUREIDOACRYLATE/UREIDOACRYLATE AMIDOHYDROLASE-RELATED"/>
    <property type="match status" value="1"/>
</dbReference>
<evidence type="ECO:0000256" key="1">
    <source>
        <dbReference type="ARBA" id="ARBA00022801"/>
    </source>
</evidence>
<sequence>MQELFAQQTAWHVPWAQRTSPMVRRLVRHRPEHTIFTRFLPPRQPDELPGSWRRYYTRWAEMTRGMLDPRLLELVPMLAEFVPPALVFDKHGYSAFTAPGLGERLRTGGIDTLILSGGETDICVLATALGAVDRGYRLVLAEDAVCSTSDTTHEDLLRLFHERFSQQIEVAPVESILHAWP</sequence>
<comment type="caution">
    <text evidence="3">The sequence shown here is derived from an EMBL/GenBank/DDBJ whole genome shotgun (WGS) entry which is preliminary data.</text>
</comment>
<protein>
    <submittedName>
        <fullName evidence="3">Cysteine hydrolase</fullName>
    </submittedName>
</protein>
<proteinExistence type="predicted"/>
<accession>A0A952FLE9</accession>
<dbReference type="InterPro" id="IPR036380">
    <property type="entry name" value="Isochorismatase-like_sf"/>
</dbReference>
<dbReference type="InterPro" id="IPR000868">
    <property type="entry name" value="Isochorismatase-like_dom"/>
</dbReference>
<evidence type="ECO:0000313" key="4">
    <source>
        <dbReference type="Proteomes" id="UP000700706"/>
    </source>
</evidence>
<gene>
    <name evidence="3" type="ORF">JF625_04705</name>
</gene>
<name>A0A952FLE9_9PROT</name>
<feature type="domain" description="Isochorismatase-like" evidence="2">
    <location>
        <begin position="1"/>
        <end position="170"/>
    </location>
</feature>
<dbReference type="PANTHER" id="PTHR43540:SF6">
    <property type="entry name" value="ISOCHORISMATASE-LIKE DOMAIN-CONTAINING PROTEIN"/>
    <property type="match status" value="1"/>
</dbReference>